<organism evidence="1">
    <name type="scientific">marine sediment metagenome</name>
    <dbReference type="NCBI Taxonomy" id="412755"/>
    <lineage>
        <taxon>unclassified sequences</taxon>
        <taxon>metagenomes</taxon>
        <taxon>ecological metagenomes</taxon>
    </lineage>
</organism>
<proteinExistence type="predicted"/>
<gene>
    <name evidence="1" type="ORF">LCGC14_1153480</name>
</gene>
<dbReference type="EMBL" id="LAZR01005565">
    <property type="protein sequence ID" value="KKM98880.1"/>
    <property type="molecule type" value="Genomic_DNA"/>
</dbReference>
<reference evidence="1" key="1">
    <citation type="journal article" date="2015" name="Nature">
        <title>Complex archaea that bridge the gap between prokaryotes and eukaryotes.</title>
        <authorList>
            <person name="Spang A."/>
            <person name="Saw J.H."/>
            <person name="Jorgensen S.L."/>
            <person name="Zaremba-Niedzwiedzka K."/>
            <person name="Martijn J."/>
            <person name="Lind A.E."/>
            <person name="van Eijk R."/>
            <person name="Schleper C."/>
            <person name="Guy L."/>
            <person name="Ettema T.J."/>
        </authorList>
    </citation>
    <scope>NUCLEOTIDE SEQUENCE</scope>
</reference>
<name>A0A0F9PD06_9ZZZZ</name>
<protein>
    <submittedName>
        <fullName evidence="1">Uncharacterized protein</fullName>
    </submittedName>
</protein>
<sequence>MDSNFRFDRYPEPNFEMGMGEGYSQMVWSYRLKKTIINRIRYWLFCKFFPFKIIRWESDK</sequence>
<accession>A0A0F9PD06</accession>
<evidence type="ECO:0000313" key="1">
    <source>
        <dbReference type="EMBL" id="KKM98880.1"/>
    </source>
</evidence>
<comment type="caution">
    <text evidence="1">The sequence shown here is derived from an EMBL/GenBank/DDBJ whole genome shotgun (WGS) entry which is preliminary data.</text>
</comment>
<dbReference type="AlphaFoldDB" id="A0A0F9PD06"/>